<organism evidence="2 3">
    <name type="scientific">Olea europaea subsp. europaea</name>
    <dbReference type="NCBI Taxonomy" id="158383"/>
    <lineage>
        <taxon>Eukaryota</taxon>
        <taxon>Viridiplantae</taxon>
        <taxon>Streptophyta</taxon>
        <taxon>Embryophyta</taxon>
        <taxon>Tracheophyta</taxon>
        <taxon>Spermatophyta</taxon>
        <taxon>Magnoliopsida</taxon>
        <taxon>eudicotyledons</taxon>
        <taxon>Gunneridae</taxon>
        <taxon>Pentapetalae</taxon>
        <taxon>asterids</taxon>
        <taxon>lamiids</taxon>
        <taxon>Lamiales</taxon>
        <taxon>Oleaceae</taxon>
        <taxon>Oleeae</taxon>
        <taxon>Olea</taxon>
    </lineage>
</organism>
<dbReference type="Gramene" id="OE9A008249T1">
    <property type="protein sequence ID" value="OE9A008249C1"/>
    <property type="gene ID" value="OE9A008249"/>
</dbReference>
<feature type="compositionally biased region" description="Polar residues" evidence="1">
    <location>
        <begin position="1"/>
        <end position="10"/>
    </location>
</feature>
<comment type="caution">
    <text evidence="2">The sequence shown here is derived from an EMBL/GenBank/DDBJ whole genome shotgun (WGS) entry which is preliminary data.</text>
</comment>
<accession>A0A8S0R9Q6</accession>
<evidence type="ECO:0000256" key="1">
    <source>
        <dbReference type="SAM" id="MobiDB-lite"/>
    </source>
</evidence>
<proteinExistence type="predicted"/>
<evidence type="ECO:0000313" key="2">
    <source>
        <dbReference type="EMBL" id="CAA2975231.1"/>
    </source>
</evidence>
<gene>
    <name evidence="2" type="ORF">OLEA9_A008249</name>
</gene>
<evidence type="ECO:0000313" key="3">
    <source>
        <dbReference type="Proteomes" id="UP000594638"/>
    </source>
</evidence>
<dbReference type="Proteomes" id="UP000594638">
    <property type="component" value="Unassembled WGS sequence"/>
</dbReference>
<keyword evidence="3" id="KW-1185">Reference proteome</keyword>
<reference evidence="2 3" key="1">
    <citation type="submission" date="2019-12" db="EMBL/GenBank/DDBJ databases">
        <authorList>
            <person name="Alioto T."/>
            <person name="Alioto T."/>
            <person name="Gomez Garrido J."/>
        </authorList>
    </citation>
    <scope>NUCLEOTIDE SEQUENCE [LARGE SCALE GENOMIC DNA]</scope>
</reference>
<name>A0A8S0R9Q6_OLEEU</name>
<feature type="region of interest" description="Disordered" evidence="1">
    <location>
        <begin position="72"/>
        <end position="94"/>
    </location>
</feature>
<feature type="region of interest" description="Disordered" evidence="1">
    <location>
        <begin position="1"/>
        <end position="20"/>
    </location>
</feature>
<sequence>MQSQGSSLKSDQQRKLKPLVRMQGKIRTDMLDIKAHMQCMSDSVTTLISSSMKEIMKKFRENSGPEIVVGPGPTCEHSPEAVPSSGLPVKRVPKPAKALQSLMLPTK</sequence>
<protein>
    <submittedName>
        <fullName evidence="2">Uncharacterized protein</fullName>
    </submittedName>
</protein>
<dbReference type="EMBL" id="CACTIH010002243">
    <property type="protein sequence ID" value="CAA2975231.1"/>
    <property type="molecule type" value="Genomic_DNA"/>
</dbReference>
<dbReference type="AlphaFoldDB" id="A0A8S0R9Q6"/>